<evidence type="ECO:0000313" key="1">
    <source>
        <dbReference type="EMBL" id="KAK4436657.1"/>
    </source>
</evidence>
<organism evidence="1 2">
    <name type="scientific">Sesamum alatum</name>
    <dbReference type="NCBI Taxonomy" id="300844"/>
    <lineage>
        <taxon>Eukaryota</taxon>
        <taxon>Viridiplantae</taxon>
        <taxon>Streptophyta</taxon>
        <taxon>Embryophyta</taxon>
        <taxon>Tracheophyta</taxon>
        <taxon>Spermatophyta</taxon>
        <taxon>Magnoliopsida</taxon>
        <taxon>eudicotyledons</taxon>
        <taxon>Gunneridae</taxon>
        <taxon>Pentapetalae</taxon>
        <taxon>asterids</taxon>
        <taxon>lamiids</taxon>
        <taxon>Lamiales</taxon>
        <taxon>Pedaliaceae</taxon>
        <taxon>Sesamum</taxon>
    </lineage>
</organism>
<dbReference type="AlphaFoldDB" id="A0AAE1YV39"/>
<name>A0AAE1YV39_9LAMI</name>
<dbReference type="Proteomes" id="UP001293254">
    <property type="component" value="Unassembled WGS sequence"/>
</dbReference>
<dbReference type="EMBL" id="JACGWO010000002">
    <property type="protein sequence ID" value="KAK4436657.1"/>
    <property type="molecule type" value="Genomic_DNA"/>
</dbReference>
<protein>
    <submittedName>
        <fullName evidence="1">Uncharacterized protein</fullName>
    </submittedName>
</protein>
<keyword evidence="2" id="KW-1185">Reference proteome</keyword>
<gene>
    <name evidence="1" type="ORF">Salat_0829400</name>
</gene>
<sequence>MFLRLRNRIFPSRGQKLRTLKRRKPRRSLRCTAFDFLDLILLELVAKAHDIPETVDEKRKDPAASAGVGLDAGGMEDLVGEVATEETPRGAVGGGANCFLGSVQDFAGGRGGGPIGEDGAVVDEGVVDEGVVVSSRSWKLVPTLACSLHIELVST</sequence>
<evidence type="ECO:0000313" key="2">
    <source>
        <dbReference type="Proteomes" id="UP001293254"/>
    </source>
</evidence>
<reference evidence="1" key="2">
    <citation type="journal article" date="2024" name="Plant">
        <title>Genomic evolution and insights into agronomic trait innovations of Sesamum species.</title>
        <authorList>
            <person name="Miao H."/>
            <person name="Wang L."/>
            <person name="Qu L."/>
            <person name="Liu H."/>
            <person name="Sun Y."/>
            <person name="Le M."/>
            <person name="Wang Q."/>
            <person name="Wei S."/>
            <person name="Zheng Y."/>
            <person name="Lin W."/>
            <person name="Duan Y."/>
            <person name="Cao H."/>
            <person name="Xiong S."/>
            <person name="Wang X."/>
            <person name="Wei L."/>
            <person name="Li C."/>
            <person name="Ma Q."/>
            <person name="Ju M."/>
            <person name="Zhao R."/>
            <person name="Li G."/>
            <person name="Mu C."/>
            <person name="Tian Q."/>
            <person name="Mei H."/>
            <person name="Zhang T."/>
            <person name="Gao T."/>
            <person name="Zhang H."/>
        </authorList>
    </citation>
    <scope>NUCLEOTIDE SEQUENCE</scope>
    <source>
        <strain evidence="1">3651</strain>
    </source>
</reference>
<proteinExistence type="predicted"/>
<accession>A0AAE1YV39</accession>
<reference evidence="1" key="1">
    <citation type="submission" date="2020-06" db="EMBL/GenBank/DDBJ databases">
        <authorList>
            <person name="Li T."/>
            <person name="Hu X."/>
            <person name="Zhang T."/>
            <person name="Song X."/>
            <person name="Zhang H."/>
            <person name="Dai N."/>
            <person name="Sheng W."/>
            <person name="Hou X."/>
            <person name="Wei L."/>
        </authorList>
    </citation>
    <scope>NUCLEOTIDE SEQUENCE</scope>
    <source>
        <strain evidence="1">3651</strain>
        <tissue evidence="1">Leaf</tissue>
    </source>
</reference>
<comment type="caution">
    <text evidence="1">The sequence shown here is derived from an EMBL/GenBank/DDBJ whole genome shotgun (WGS) entry which is preliminary data.</text>
</comment>